<dbReference type="AlphaFoldDB" id="A0A914Q5P0"/>
<proteinExistence type="inferred from homology"/>
<dbReference type="PANTHER" id="PTHR14097">
    <property type="entry name" value="OXIDOREDUCTASE HTATIP2"/>
    <property type="match status" value="1"/>
</dbReference>
<dbReference type="PANTHER" id="PTHR14097:SF7">
    <property type="entry name" value="OXIDOREDUCTASE HTATIP2"/>
    <property type="match status" value="1"/>
</dbReference>
<dbReference type="Proteomes" id="UP000887578">
    <property type="component" value="Unplaced"/>
</dbReference>
<evidence type="ECO:0000256" key="5">
    <source>
        <dbReference type="ARBA" id="ARBA00023136"/>
    </source>
</evidence>
<dbReference type="SUPFAM" id="SSF51735">
    <property type="entry name" value="NAD(P)-binding Rossmann-fold domains"/>
    <property type="match status" value="1"/>
</dbReference>
<keyword evidence="5" id="KW-0472">Membrane</keyword>
<name>A0A914Q5P0_9BILA</name>
<dbReference type="Pfam" id="PF08732">
    <property type="entry name" value="HIM1"/>
    <property type="match status" value="1"/>
</dbReference>
<keyword evidence="3" id="KW-0809">Transit peptide</keyword>
<dbReference type="WBParaSite" id="PDA_v2.g24295.t1">
    <property type="protein sequence ID" value="PDA_v2.g24295.t1"/>
    <property type="gene ID" value="PDA_v2.g24295"/>
</dbReference>
<comment type="similarity">
    <text evidence="2">Belongs to the FMP52 family.</text>
</comment>
<dbReference type="GO" id="GO:0005741">
    <property type="term" value="C:mitochondrial outer membrane"/>
    <property type="evidence" value="ECO:0007669"/>
    <property type="project" value="UniProtKB-SubCell"/>
</dbReference>
<dbReference type="InterPro" id="IPR014843">
    <property type="entry name" value="Him1/Fmp52"/>
</dbReference>
<protein>
    <submittedName>
        <fullName evidence="7">NAD(P)-binding domain-containing protein</fullName>
    </submittedName>
</protein>
<comment type="subcellular location">
    <subcellularLocation>
        <location evidence="1">Mitochondrion outer membrane</location>
        <topology evidence="1">Peripheral membrane protein</topology>
    </subcellularLocation>
</comment>
<evidence type="ECO:0000256" key="4">
    <source>
        <dbReference type="ARBA" id="ARBA00023128"/>
    </source>
</evidence>
<dbReference type="FunFam" id="3.40.50.720:FF:000366">
    <property type="entry name" value="Protein FMP52, mitochondrial"/>
    <property type="match status" value="1"/>
</dbReference>
<dbReference type="InterPro" id="IPR036291">
    <property type="entry name" value="NAD(P)-bd_dom_sf"/>
</dbReference>
<evidence type="ECO:0000256" key="2">
    <source>
        <dbReference type="ARBA" id="ARBA00006617"/>
    </source>
</evidence>
<sequence>MVAALIIGATGLVGKSILANAEKSELFTQIFTLGRRESPSTTEKVKSIIESDTDKWPDLIKNEDVKVFFSGFGSTRASAGSADNFVKIDYGVNYESAKAAKEAGVETFVLISSGHASKDSMLLYLKTKGRLEEDIKELKFPRTIILQPGMLIGERDTPRFVEGIAQTVMNWIRGTPLSFIGYPILGADVGKIAVELAEKPYVADGDEPIVEVIGAKELTEMAKKFHE</sequence>
<evidence type="ECO:0000256" key="1">
    <source>
        <dbReference type="ARBA" id="ARBA00004450"/>
    </source>
</evidence>
<evidence type="ECO:0000256" key="3">
    <source>
        <dbReference type="ARBA" id="ARBA00022946"/>
    </source>
</evidence>
<accession>A0A914Q5P0</accession>
<keyword evidence="6" id="KW-1185">Reference proteome</keyword>
<dbReference type="Gene3D" id="3.40.50.720">
    <property type="entry name" value="NAD(P)-binding Rossmann-like Domain"/>
    <property type="match status" value="1"/>
</dbReference>
<keyword evidence="4" id="KW-0496">Mitochondrion</keyword>
<organism evidence="6 7">
    <name type="scientific">Panagrolaimus davidi</name>
    <dbReference type="NCBI Taxonomy" id="227884"/>
    <lineage>
        <taxon>Eukaryota</taxon>
        <taxon>Metazoa</taxon>
        <taxon>Ecdysozoa</taxon>
        <taxon>Nematoda</taxon>
        <taxon>Chromadorea</taxon>
        <taxon>Rhabditida</taxon>
        <taxon>Tylenchina</taxon>
        <taxon>Panagrolaimomorpha</taxon>
        <taxon>Panagrolaimoidea</taxon>
        <taxon>Panagrolaimidae</taxon>
        <taxon>Panagrolaimus</taxon>
    </lineage>
</organism>
<evidence type="ECO:0000313" key="7">
    <source>
        <dbReference type="WBParaSite" id="PDA_v2.g24295.t1"/>
    </source>
</evidence>
<reference evidence="7" key="1">
    <citation type="submission" date="2022-11" db="UniProtKB">
        <authorList>
            <consortium name="WormBaseParasite"/>
        </authorList>
    </citation>
    <scope>IDENTIFICATION</scope>
</reference>
<evidence type="ECO:0000313" key="6">
    <source>
        <dbReference type="Proteomes" id="UP000887578"/>
    </source>
</evidence>
<dbReference type="GO" id="GO:0051170">
    <property type="term" value="P:import into nucleus"/>
    <property type="evidence" value="ECO:0007669"/>
    <property type="project" value="TreeGrafter"/>
</dbReference>